<dbReference type="InterPro" id="IPR001677">
    <property type="entry name" value="TbpB_B_D"/>
</dbReference>
<evidence type="ECO:0000256" key="2">
    <source>
        <dbReference type="SAM" id="SignalP"/>
    </source>
</evidence>
<evidence type="ECO:0000256" key="1">
    <source>
        <dbReference type="SAM" id="Coils"/>
    </source>
</evidence>
<evidence type="ECO:0000259" key="3">
    <source>
        <dbReference type="Pfam" id="PF01298"/>
    </source>
</evidence>
<gene>
    <name evidence="4" type="ORF">INP94_02130</name>
</gene>
<dbReference type="RefSeq" id="WP_197543880.1">
    <property type="nucleotide sequence ID" value="NZ_CP063120.1"/>
</dbReference>
<feature type="signal peptide" evidence="2">
    <location>
        <begin position="1"/>
        <end position="20"/>
    </location>
</feature>
<sequence length="520" mass="54233">MKNNKFIKFSLTVACAAVLAACGSSGGSSNNDEAAQQAAAQQAAAQQAAAQQAAAQQAAEKAAAEQQAAAAEALVAKTNDAGAKFVKKTQSNLNVGEGVETNSKSSVAPTNMTVELHPSLDTIVVAVPLNADGSVNTQAKQAYLEDFDFRGNTSNTTGQHTLSHIYKTANGSTTVGAARNGGEASTKTDTKGNDTGLAYVYEDGRLNYTRKAEGKNVVDTKDARTDARLADSVAEVYGHRTFVDGDSEVKNIADGDTVLANAPFTAKDADGKYTAGSKLNYVQYGRVTSKLHAVQEADLKDGKDVAQYGTKVASFGGYGENGTEDNYFYRGVNNTPYSATLASDLKNIYFGSEAAAGKLHYQGHAVTYNLDKDYEDKSGLPNALGAEYALVSGTHVAADIDLASKNVTGNLYNRWTETNTQQQVKEHNVELANFTGTLANNGSISGSATKHDGAQGVLKASLYGAQAQELGGVIASNDTANNWGASFGAKVQNTPYVAPAVVTPAPVPAWGESTDANNAK</sequence>
<name>A0A7M1NZS8_HAEPA</name>
<dbReference type="SUPFAM" id="SSF56925">
    <property type="entry name" value="OMPA-like"/>
    <property type="match status" value="1"/>
</dbReference>
<dbReference type="Gene3D" id="2.40.160.90">
    <property type="match status" value="1"/>
</dbReference>
<dbReference type="EMBL" id="CP063120">
    <property type="protein sequence ID" value="QOR17704.1"/>
    <property type="molecule type" value="Genomic_DNA"/>
</dbReference>
<dbReference type="PROSITE" id="PS51257">
    <property type="entry name" value="PROKAR_LIPOPROTEIN"/>
    <property type="match status" value="1"/>
</dbReference>
<proteinExistence type="predicted"/>
<dbReference type="InterPro" id="IPR011250">
    <property type="entry name" value="OMP/PagP_B-barrel"/>
</dbReference>
<organism evidence="4 5">
    <name type="scientific">Haemophilus parainfluenzae</name>
    <dbReference type="NCBI Taxonomy" id="729"/>
    <lineage>
        <taxon>Bacteria</taxon>
        <taxon>Pseudomonadati</taxon>
        <taxon>Pseudomonadota</taxon>
        <taxon>Gammaproteobacteria</taxon>
        <taxon>Pasteurellales</taxon>
        <taxon>Pasteurellaceae</taxon>
        <taxon>Haemophilus</taxon>
    </lineage>
</organism>
<dbReference type="Pfam" id="PF01298">
    <property type="entry name" value="TbpB_B_D"/>
    <property type="match status" value="1"/>
</dbReference>
<protein>
    <submittedName>
        <fullName evidence="4">Transferrin-binding protein-like solute binding protein</fullName>
    </submittedName>
</protein>
<keyword evidence="2" id="KW-0732">Signal</keyword>
<dbReference type="AlphaFoldDB" id="A0A7M1NZS8"/>
<feature type="domain" description="Transferrin-binding protein B C-lobe/N-lobe beta-barrel" evidence="3">
    <location>
        <begin position="356"/>
        <end position="490"/>
    </location>
</feature>
<reference evidence="4 5" key="1">
    <citation type="submission" date="2020-10" db="EMBL/GenBank/DDBJ databases">
        <title>Genomic diversity and antimicrobial resistance of Haemophilus colonising the airways of young children with cystic fibrosis.</title>
        <authorList>
            <person name="Watts S.C."/>
            <person name="Judd L.M."/>
            <person name="Carzino R."/>
            <person name="Ranganathan S."/>
            <person name="Holt K.E."/>
        </authorList>
    </citation>
    <scope>NUCLEOTIDE SEQUENCE [LARGE SCALE GENOMIC DNA]</scope>
    <source>
        <strain evidence="4 5">M1C137_2</strain>
    </source>
</reference>
<evidence type="ECO:0000313" key="5">
    <source>
        <dbReference type="Proteomes" id="UP000595009"/>
    </source>
</evidence>
<feature type="chain" id="PRO_5029818506" evidence="2">
    <location>
        <begin position="21"/>
        <end position="520"/>
    </location>
</feature>
<keyword evidence="1" id="KW-0175">Coiled coil</keyword>
<dbReference type="Proteomes" id="UP000595009">
    <property type="component" value="Chromosome"/>
</dbReference>
<accession>A0A7M1NZS8</accession>
<feature type="coiled-coil region" evidence="1">
    <location>
        <begin position="31"/>
        <end position="81"/>
    </location>
</feature>
<evidence type="ECO:0000313" key="4">
    <source>
        <dbReference type="EMBL" id="QOR17704.1"/>
    </source>
</evidence>